<evidence type="ECO:0000256" key="1">
    <source>
        <dbReference type="SAM" id="SignalP"/>
    </source>
</evidence>
<dbReference type="RefSeq" id="WP_379978288.1">
    <property type="nucleotide sequence ID" value="NZ_JBHSFV010000004.1"/>
</dbReference>
<dbReference type="Proteomes" id="UP001596043">
    <property type="component" value="Unassembled WGS sequence"/>
</dbReference>
<comment type="caution">
    <text evidence="2">The sequence shown here is derived from an EMBL/GenBank/DDBJ whole genome shotgun (WGS) entry which is preliminary data.</text>
</comment>
<dbReference type="EMBL" id="JBHSFV010000004">
    <property type="protein sequence ID" value="MFC4634064.1"/>
    <property type="molecule type" value="Genomic_DNA"/>
</dbReference>
<dbReference type="PROSITE" id="PS51257">
    <property type="entry name" value="PROKAR_LIPOPROTEIN"/>
    <property type="match status" value="1"/>
</dbReference>
<evidence type="ECO:0000313" key="2">
    <source>
        <dbReference type="EMBL" id="MFC4634064.1"/>
    </source>
</evidence>
<keyword evidence="3" id="KW-1185">Reference proteome</keyword>
<gene>
    <name evidence="2" type="ORF">ACFO3O_09105</name>
</gene>
<feature type="chain" id="PRO_5046634884" evidence="1">
    <location>
        <begin position="22"/>
        <end position="142"/>
    </location>
</feature>
<proteinExistence type="predicted"/>
<organism evidence="2 3">
    <name type="scientific">Dokdonia ponticola</name>
    <dbReference type="NCBI Taxonomy" id="2041041"/>
    <lineage>
        <taxon>Bacteria</taxon>
        <taxon>Pseudomonadati</taxon>
        <taxon>Bacteroidota</taxon>
        <taxon>Flavobacteriia</taxon>
        <taxon>Flavobacteriales</taxon>
        <taxon>Flavobacteriaceae</taxon>
        <taxon>Dokdonia</taxon>
    </lineage>
</organism>
<feature type="signal peptide" evidence="1">
    <location>
        <begin position="1"/>
        <end position="21"/>
    </location>
</feature>
<protein>
    <submittedName>
        <fullName evidence="2">Uncharacterized protein</fullName>
    </submittedName>
</protein>
<name>A0ABV9HV79_9FLAO</name>
<accession>A0ABV9HV79</accession>
<reference evidence="3" key="1">
    <citation type="journal article" date="2019" name="Int. J. Syst. Evol. Microbiol.">
        <title>The Global Catalogue of Microorganisms (GCM) 10K type strain sequencing project: providing services to taxonomists for standard genome sequencing and annotation.</title>
        <authorList>
            <consortium name="The Broad Institute Genomics Platform"/>
            <consortium name="The Broad Institute Genome Sequencing Center for Infectious Disease"/>
            <person name="Wu L."/>
            <person name="Ma J."/>
        </authorList>
    </citation>
    <scope>NUCLEOTIDE SEQUENCE [LARGE SCALE GENOMIC DNA]</scope>
    <source>
        <strain evidence="3">YJ-61-S</strain>
    </source>
</reference>
<sequence length="142" mass="15112">MKNVKLLFILLAVVITSCSTADSEDATIQADLTLETATRTAILSELETTVTEETGVLIQYEESKVLEIDGKIYLRAWSGDFVTTTLLGKDKDGKLQSRGVSCSTEACSGSATQCVPENGYCTSCPGDCKRTTSADELAEIAG</sequence>
<evidence type="ECO:0000313" key="3">
    <source>
        <dbReference type="Proteomes" id="UP001596043"/>
    </source>
</evidence>
<keyword evidence="1" id="KW-0732">Signal</keyword>